<evidence type="ECO:0000259" key="2">
    <source>
        <dbReference type="PROSITE" id="PS50026"/>
    </source>
</evidence>
<evidence type="ECO:0000313" key="4">
    <source>
        <dbReference type="Proteomes" id="UP001209878"/>
    </source>
</evidence>
<feature type="disulfide bond" evidence="1">
    <location>
        <begin position="47"/>
        <end position="56"/>
    </location>
</feature>
<evidence type="ECO:0000313" key="3">
    <source>
        <dbReference type="EMBL" id="KAK2171936.1"/>
    </source>
</evidence>
<dbReference type="InterPro" id="IPR000742">
    <property type="entry name" value="EGF"/>
</dbReference>
<dbReference type="PROSITE" id="PS01186">
    <property type="entry name" value="EGF_2"/>
    <property type="match status" value="1"/>
</dbReference>
<feature type="domain" description="EGF-like" evidence="2">
    <location>
        <begin position="18"/>
        <end position="57"/>
    </location>
</feature>
<accession>A0AAD9KIR7</accession>
<comment type="caution">
    <text evidence="1">Lacks conserved residue(s) required for the propagation of feature annotation.</text>
</comment>
<organism evidence="3 4">
    <name type="scientific">Ridgeia piscesae</name>
    <name type="common">Tubeworm</name>
    <dbReference type="NCBI Taxonomy" id="27915"/>
    <lineage>
        <taxon>Eukaryota</taxon>
        <taxon>Metazoa</taxon>
        <taxon>Spiralia</taxon>
        <taxon>Lophotrochozoa</taxon>
        <taxon>Annelida</taxon>
        <taxon>Polychaeta</taxon>
        <taxon>Sedentaria</taxon>
        <taxon>Canalipalpata</taxon>
        <taxon>Sabellida</taxon>
        <taxon>Siboglinidae</taxon>
        <taxon>Ridgeia</taxon>
    </lineage>
</organism>
<dbReference type="PROSITE" id="PS00022">
    <property type="entry name" value="EGF_1"/>
    <property type="match status" value="1"/>
</dbReference>
<keyword evidence="4" id="KW-1185">Reference proteome</keyword>
<reference evidence="3" key="1">
    <citation type="journal article" date="2023" name="Mol. Biol. Evol.">
        <title>Third-Generation Sequencing Reveals the Adaptive Role of the Epigenome in Three Deep-Sea Polychaetes.</title>
        <authorList>
            <person name="Perez M."/>
            <person name="Aroh O."/>
            <person name="Sun Y."/>
            <person name="Lan Y."/>
            <person name="Juniper S.K."/>
            <person name="Young C.R."/>
            <person name="Angers B."/>
            <person name="Qian P.Y."/>
        </authorList>
    </citation>
    <scope>NUCLEOTIDE SEQUENCE</scope>
    <source>
        <strain evidence="3">R07B-5</strain>
    </source>
</reference>
<proteinExistence type="predicted"/>
<gene>
    <name evidence="3" type="ORF">NP493_1014g01002</name>
</gene>
<sequence length="120" mass="13013">MNGGTCFNSNCYCTDQYLGLHCEIAFQCKTNDDCLNKGKCESGTCRCALGYVGANCGSTFSCKTLNPCFAENTDVNGFYFEQPDPNKYIQCNNVGTCYDKHCGQGLVWKQAAKAGGCGYP</sequence>
<dbReference type="Gene3D" id="2.10.25.10">
    <property type="entry name" value="Laminin"/>
    <property type="match status" value="1"/>
</dbReference>
<keyword evidence="1" id="KW-1015">Disulfide bond</keyword>
<feature type="disulfide bond" evidence="1">
    <location>
        <begin position="28"/>
        <end position="45"/>
    </location>
</feature>
<dbReference type="PROSITE" id="PS50026">
    <property type="entry name" value="EGF_3"/>
    <property type="match status" value="1"/>
</dbReference>
<dbReference type="EMBL" id="JAODUO010001011">
    <property type="protein sequence ID" value="KAK2171936.1"/>
    <property type="molecule type" value="Genomic_DNA"/>
</dbReference>
<evidence type="ECO:0000256" key="1">
    <source>
        <dbReference type="PROSITE-ProRule" id="PRU00076"/>
    </source>
</evidence>
<comment type="caution">
    <text evidence="3">The sequence shown here is derived from an EMBL/GenBank/DDBJ whole genome shotgun (WGS) entry which is preliminary data.</text>
</comment>
<keyword evidence="1" id="KW-0245">EGF-like domain</keyword>
<protein>
    <recommendedName>
        <fullName evidence="2">EGF-like domain-containing protein</fullName>
    </recommendedName>
</protein>
<dbReference type="AlphaFoldDB" id="A0AAD9KIR7"/>
<dbReference type="Proteomes" id="UP001209878">
    <property type="component" value="Unassembled WGS sequence"/>
</dbReference>
<name>A0AAD9KIR7_RIDPI</name>